<reference evidence="5 6" key="1">
    <citation type="submission" date="2019-08" db="EMBL/GenBank/DDBJ databases">
        <title>Five species of Acinetobacter isolated from floral nectar and animal pollinators.</title>
        <authorList>
            <person name="Hendry T.A."/>
        </authorList>
    </citation>
    <scope>NUCLEOTIDE SEQUENCE [LARGE SCALE GENOMIC DNA]</scope>
    <source>
        <strain evidence="5 6">MD18.27</strain>
    </source>
</reference>
<accession>A0ABU6DVQ7</accession>
<dbReference type="SUPFAM" id="SSF74650">
    <property type="entry name" value="Galactose mutarotase-like"/>
    <property type="match status" value="1"/>
</dbReference>
<name>A0ABU6DVQ7_9GAMM</name>
<gene>
    <name evidence="5" type="ORF">I2F25_12260</name>
</gene>
<dbReference type="RefSeq" id="WP_325776180.1">
    <property type="nucleotide sequence ID" value="NZ_VTDN01000015.1"/>
</dbReference>
<comment type="caution">
    <text evidence="5">The sequence shown here is derived from an EMBL/GenBank/DDBJ whole genome shotgun (WGS) entry which is preliminary data.</text>
</comment>
<dbReference type="InterPro" id="IPR025532">
    <property type="entry name" value="G6P_1-epimerase"/>
</dbReference>
<dbReference type="EMBL" id="VTDN01000015">
    <property type="protein sequence ID" value="MEB5477805.1"/>
    <property type="molecule type" value="Genomic_DNA"/>
</dbReference>
<evidence type="ECO:0000256" key="1">
    <source>
        <dbReference type="ARBA" id="ARBA00001096"/>
    </source>
</evidence>
<proteinExistence type="inferred from homology"/>
<keyword evidence="3 4" id="KW-0413">Isomerase</keyword>
<dbReference type="Gene3D" id="2.70.98.10">
    <property type="match status" value="1"/>
</dbReference>
<dbReference type="Proteomes" id="UP001339883">
    <property type="component" value="Unassembled WGS sequence"/>
</dbReference>
<dbReference type="InterPro" id="IPR014718">
    <property type="entry name" value="GH-type_carb-bd"/>
</dbReference>
<dbReference type="EC" id="5.1.3.15" evidence="4"/>
<protein>
    <recommendedName>
        <fullName evidence="4">Putative glucose-6-phosphate 1-epimerase</fullName>
        <ecNumber evidence="4">5.1.3.15</ecNumber>
    </recommendedName>
</protein>
<comment type="similarity">
    <text evidence="2 4">Belongs to the glucose-6-phosphate 1-epimerase family.</text>
</comment>
<dbReference type="InterPro" id="IPR008183">
    <property type="entry name" value="Aldose_1/G6P_1-epimerase"/>
</dbReference>
<evidence type="ECO:0000256" key="2">
    <source>
        <dbReference type="ARBA" id="ARBA00005866"/>
    </source>
</evidence>
<dbReference type="PANTHER" id="PTHR11122">
    <property type="entry name" value="APOSPORY-ASSOCIATED PROTEIN C-RELATED"/>
    <property type="match status" value="1"/>
</dbReference>
<evidence type="ECO:0000313" key="6">
    <source>
        <dbReference type="Proteomes" id="UP001339883"/>
    </source>
</evidence>
<evidence type="ECO:0000313" key="5">
    <source>
        <dbReference type="EMBL" id="MEB5477805.1"/>
    </source>
</evidence>
<dbReference type="CDD" id="cd09020">
    <property type="entry name" value="D-hex-6-P-epi_like"/>
    <property type="match status" value="1"/>
</dbReference>
<keyword evidence="6" id="KW-1185">Reference proteome</keyword>
<organism evidence="5 6">
    <name type="scientific">Acinetobacter pollinis</name>
    <dbReference type="NCBI Taxonomy" id="2605270"/>
    <lineage>
        <taxon>Bacteria</taxon>
        <taxon>Pseudomonadati</taxon>
        <taxon>Pseudomonadota</taxon>
        <taxon>Gammaproteobacteria</taxon>
        <taxon>Moraxellales</taxon>
        <taxon>Moraxellaceae</taxon>
        <taxon>Acinetobacter</taxon>
    </lineage>
</organism>
<dbReference type="Pfam" id="PF01263">
    <property type="entry name" value="Aldose_epim"/>
    <property type="match status" value="1"/>
</dbReference>
<comment type="catalytic activity">
    <reaction evidence="1">
        <text>alpha-D-glucose 6-phosphate = beta-D-glucose 6-phosphate</text>
        <dbReference type="Rhea" id="RHEA:16249"/>
        <dbReference type="ChEBI" id="CHEBI:58225"/>
        <dbReference type="ChEBI" id="CHEBI:58247"/>
        <dbReference type="EC" id="5.1.3.15"/>
    </reaction>
</comment>
<dbReference type="PIRSF" id="PIRSF016020">
    <property type="entry name" value="PHexose_mutarotase"/>
    <property type="match status" value="1"/>
</dbReference>
<evidence type="ECO:0000256" key="4">
    <source>
        <dbReference type="PIRNR" id="PIRNR016020"/>
    </source>
</evidence>
<evidence type="ECO:0000256" key="3">
    <source>
        <dbReference type="ARBA" id="ARBA00023235"/>
    </source>
</evidence>
<dbReference type="PANTHER" id="PTHR11122:SF13">
    <property type="entry name" value="GLUCOSE-6-PHOSPHATE 1-EPIMERASE"/>
    <property type="match status" value="1"/>
</dbReference>
<sequence>MNIKTQKFGELDILKIDNHFCEAAISFQGAQVLSYQLKTQKGISEKLWLSDLNKYESKKAIRGGIPLCFPWFGSSPINKNYPSHGFARNILWELKEVIHNEDGHHLRFELVDNAQTREIWPFKFCLVQTIHLGQKLTIDFELENKDEGQFEYSFAWHSYFATDIFSTKIAGLKNVEYIDQLRNNEYHKQEVTDIFVQEEVDRIYPKTSGNFKITSTANSPIFIKTNAESAVVWNPWIEKSKRLNDMRDDGWKEFICLECGQIAQPISLAPKEKNTFTLEVNV</sequence>
<dbReference type="InterPro" id="IPR011013">
    <property type="entry name" value="Gal_mutarotase_sf_dom"/>
</dbReference>